<feature type="region of interest" description="Disordered" evidence="1">
    <location>
        <begin position="1"/>
        <end position="23"/>
    </location>
</feature>
<feature type="transmembrane region" description="Helical" evidence="2">
    <location>
        <begin position="39"/>
        <end position="64"/>
    </location>
</feature>
<keyword evidence="2" id="KW-1133">Transmembrane helix</keyword>
<evidence type="ECO:0000256" key="1">
    <source>
        <dbReference type="SAM" id="MobiDB-lite"/>
    </source>
</evidence>
<evidence type="ECO:0000313" key="4">
    <source>
        <dbReference type="Proteomes" id="UP001165269"/>
    </source>
</evidence>
<keyword evidence="4" id="KW-1185">Reference proteome</keyword>
<dbReference type="Proteomes" id="UP001165269">
    <property type="component" value="Unassembled WGS sequence"/>
</dbReference>
<gene>
    <name evidence="3" type="ORF">MQP27_09830</name>
</gene>
<protein>
    <submittedName>
        <fullName evidence="3">Uncharacterized protein</fullName>
    </submittedName>
</protein>
<keyword evidence="2" id="KW-0812">Transmembrane</keyword>
<proteinExistence type="predicted"/>
<reference evidence="3" key="1">
    <citation type="submission" date="2022-03" db="EMBL/GenBank/DDBJ databases">
        <title>Streptomyces 7R015 and 7R016 isolated from Barleria lupulina in Thailand.</title>
        <authorList>
            <person name="Kanchanasin P."/>
            <person name="Phongsopitanun W."/>
            <person name="Tanasupawat S."/>
        </authorList>
    </citation>
    <scope>NUCLEOTIDE SEQUENCE</scope>
    <source>
        <strain evidence="3">7R015</strain>
    </source>
</reference>
<comment type="caution">
    <text evidence="3">The sequence shown here is derived from an EMBL/GenBank/DDBJ whole genome shotgun (WGS) entry which is preliminary data.</text>
</comment>
<keyword evidence="2" id="KW-0472">Membrane</keyword>
<feature type="region of interest" description="Disordered" evidence="1">
    <location>
        <begin position="136"/>
        <end position="163"/>
    </location>
</feature>
<dbReference type="EMBL" id="JALDAY010000003">
    <property type="protein sequence ID" value="MCI3271409.1"/>
    <property type="molecule type" value="Genomic_DNA"/>
</dbReference>
<sequence>MSTAESEPEEPTAEAADAEEPGERAEKAARLVLTVVAGLALWGLIAAFPWIAYVVVGILGTVGWQKIRAWSAARRGETAEPAEEPAAPDVGEALRRLVGDDKGVLLTALREDLKLPDTKAVKALLAAEGIPWKAGRTRAGNGPSVRREDIPAAPSPVAGGPHRDGCCCRSGGNTNSNNDPETGSGEGLRVVVIGNDGKIIYDPRDNTSHHVQ</sequence>
<organism evidence="3 4">
    <name type="scientific">Streptomyces cylindrosporus</name>
    <dbReference type="NCBI Taxonomy" id="2927583"/>
    <lineage>
        <taxon>Bacteria</taxon>
        <taxon>Bacillati</taxon>
        <taxon>Actinomycetota</taxon>
        <taxon>Actinomycetes</taxon>
        <taxon>Kitasatosporales</taxon>
        <taxon>Streptomycetaceae</taxon>
        <taxon>Streptomyces</taxon>
    </lineage>
</organism>
<evidence type="ECO:0000256" key="2">
    <source>
        <dbReference type="SAM" id="Phobius"/>
    </source>
</evidence>
<accession>A0ABS9Y339</accession>
<name>A0ABS9Y339_9ACTN</name>
<evidence type="ECO:0000313" key="3">
    <source>
        <dbReference type="EMBL" id="MCI3271409.1"/>
    </source>
</evidence>
<feature type="compositionally biased region" description="Acidic residues" evidence="1">
    <location>
        <begin position="1"/>
        <end position="20"/>
    </location>
</feature>
<dbReference type="RefSeq" id="WP_242763941.1">
    <property type="nucleotide sequence ID" value="NZ_JALDAY010000003.1"/>
</dbReference>